<keyword evidence="7" id="KW-0472">Membrane</keyword>
<dbReference type="Gene3D" id="1.10.8.60">
    <property type="match status" value="2"/>
</dbReference>
<dbReference type="SUPFAM" id="SSF52540">
    <property type="entry name" value="P-loop containing nucleoside triphosphate hydrolases"/>
    <property type="match status" value="2"/>
</dbReference>
<dbReference type="Pfam" id="PF23315">
    <property type="entry name" value="PEX6_4th"/>
    <property type="match status" value="1"/>
</dbReference>
<evidence type="ECO:0000256" key="7">
    <source>
        <dbReference type="ARBA" id="ARBA00023136"/>
    </source>
</evidence>
<keyword evidence="4" id="KW-0547">Nucleotide-binding</keyword>
<dbReference type="PANTHER" id="PTHR23077:SF9">
    <property type="entry name" value="PEROXISOMAL ATPASE PEX6"/>
    <property type="match status" value="1"/>
</dbReference>
<evidence type="ECO:0000313" key="14">
    <source>
        <dbReference type="Proteomes" id="UP000245591"/>
    </source>
</evidence>
<dbReference type="CDD" id="cd19527">
    <property type="entry name" value="RecA-like_PEX6_r2"/>
    <property type="match status" value="1"/>
</dbReference>
<sequence>MTLWEIDVPYQPLEVTIAIDTRFKLHENQNVTKRGLLKSETRQPMGTPNQSGKTIDEIPTKNLLFVPVDSYNNFLSISKGRGVNKKTENEKLESDSPDKVYVKVHFKSLINENEDNSTSNELLVELRPRTEKLYELNKNVGLLEEEFSISTGPIWPKRLENLISWCEENERIKFGFAYTKATLEIFEPIYLEEIVLGVEKNMLEFANNNKKEICLWLEKNVQVFGNYHFYEIDKNSISINNNQEASSRLRLVYLFGSPVYFGKWSPETTKVVIVENSNIETSAISENTTKKSIKYTHQTQTNTVTIDRIENQLDINETDFDTLLFPKPNQNEDKLGSFAYMSVNGLLKHGLTSGDWVSLEPILEIGANGRAVRVFGMEILDHLGSDTVFVSNHLLVNMLKQFPSLSNHNISAKLVPFENRNMNHNLMNIYNTKNKLTSEEKSNSFINDGIYLNGYHLDSVDFGLNTAKKQFPTASKLVLSRISSPVSIRSDLEALVTKKLKNYLSDGGQHRLIQKNDIIFFDIKESEFVIRDILYKSFVGEMKAGTSNEKGISGENEPKENLDDELVYNSALENSFNAEILNFGGKNQQHRNTRNWFCYKVASIKSELGDKSYQYSDTFSSESESESDDDSASNEKNGSDKNLIDGRENVKESVKEYKLYGWPAALKGNYGFLVDSSITHVVVKGTCNSTIPYDILNSSLQNRISKGSTAGTKGQYPFKKVYDKTLKLISAAMHPLSAKKRWTTSLCIRGASGSGKKTLLSSVANKLGVHVYKLDVAELVMKLGGKGSTIESVFELYLEHSVQMSPCIILFSGLDHLASYIDVTHGESATSEAEKLSKSLTVLFNKFMTIAIEKTGLPLIISGTLSTNSGEVTPIQSSIVSIFHYEIAMESPDEKDRLLLLETILYPLLSPKSNGKSPWRLGSDVDLGWVAKQTASFVALDVERLASKVRGIAWRRVMKLARDLKEENINGKENRDGTATLSRNLGRSIWSSRIVIVMSDFEKAIGGIRSAMSDTLGVPKIPNVKWEDVGGLEVAKKDILDTIRLPLESPDLVASGIHIRSGLLFYGPPGTGKTLLAKAIATEFSLNFFSVKGPELLNMYIGESEANVRRVFQKAREASPCVVFFDELDSLAPKRGQFGDSGGVMDRVVSQLLAELDGMSGSGGDETDAKTKGSVTTKKPLIFVIGATNRPDLLDSALLRPGRFDKMVYLGVSNSHESQLNILNALTRKLTLSDDLDLMNVAKKCDYNLTGADFYALCSDAQLKATLRSIRQIDELVRVWNQENELEELREKDVSADQGEKKQHHPWPVTAGYYLDHIASDESKSVVITEGDFDEALGELVPSVSFAELDRYQKLKETF</sequence>
<name>A0A2U1J435_SMIAN</name>
<evidence type="ECO:0000256" key="10">
    <source>
        <dbReference type="ARBA" id="ARBA00048778"/>
    </source>
</evidence>
<dbReference type="GO" id="GO:0016887">
    <property type="term" value="F:ATP hydrolysis activity"/>
    <property type="evidence" value="ECO:0007669"/>
    <property type="project" value="InterPro"/>
</dbReference>
<gene>
    <name evidence="13" type="ORF">BB558_004242</name>
</gene>
<reference evidence="13 14" key="1">
    <citation type="journal article" date="2018" name="MBio">
        <title>Comparative Genomics Reveals the Core Gene Toolbox for the Fungus-Insect Symbiosis.</title>
        <authorList>
            <person name="Wang Y."/>
            <person name="Stata M."/>
            <person name="Wang W."/>
            <person name="Stajich J.E."/>
            <person name="White M.M."/>
            <person name="Moncalvo J.M."/>
        </authorList>
    </citation>
    <scope>NUCLEOTIDE SEQUENCE [LARGE SCALE GENOMIC DNA]</scope>
    <source>
        <strain evidence="13 14">AUS-126-30</strain>
    </source>
</reference>
<organism evidence="13 14">
    <name type="scientific">Smittium angustum</name>
    <dbReference type="NCBI Taxonomy" id="133377"/>
    <lineage>
        <taxon>Eukaryota</taxon>
        <taxon>Fungi</taxon>
        <taxon>Fungi incertae sedis</taxon>
        <taxon>Zoopagomycota</taxon>
        <taxon>Kickxellomycotina</taxon>
        <taxon>Harpellomycetes</taxon>
        <taxon>Harpellales</taxon>
        <taxon>Legeriomycetaceae</taxon>
        <taxon>Smittium</taxon>
    </lineage>
</organism>
<evidence type="ECO:0000313" key="13">
    <source>
        <dbReference type="EMBL" id="PVZ99722.1"/>
    </source>
</evidence>
<dbReference type="GO" id="GO:0005778">
    <property type="term" value="C:peroxisomal membrane"/>
    <property type="evidence" value="ECO:0007669"/>
    <property type="project" value="TreeGrafter"/>
</dbReference>
<evidence type="ECO:0000256" key="3">
    <source>
        <dbReference type="ARBA" id="ARBA00022593"/>
    </source>
</evidence>
<evidence type="ECO:0000259" key="12">
    <source>
        <dbReference type="SMART" id="SM00382"/>
    </source>
</evidence>
<dbReference type="Pfam" id="PF00004">
    <property type="entry name" value="AAA"/>
    <property type="match status" value="2"/>
</dbReference>
<dbReference type="PANTHER" id="PTHR23077">
    <property type="entry name" value="AAA-FAMILY ATPASE"/>
    <property type="match status" value="1"/>
</dbReference>
<evidence type="ECO:0000256" key="9">
    <source>
        <dbReference type="ARBA" id="ARBA00034920"/>
    </source>
</evidence>
<feature type="domain" description="AAA+ ATPase" evidence="12">
    <location>
        <begin position="1059"/>
        <end position="1214"/>
    </location>
</feature>
<dbReference type="InterPro" id="IPR056995">
    <property type="entry name" value="PEX6_4th_dom"/>
</dbReference>
<feature type="domain" description="AAA+ ATPase" evidence="12">
    <location>
        <begin position="742"/>
        <end position="893"/>
    </location>
</feature>
<comment type="caution">
    <text evidence="13">The sequence shown here is derived from an EMBL/GenBank/DDBJ whole genome shotgun (WGS) entry which is preliminary data.</text>
</comment>
<dbReference type="InterPro" id="IPR050168">
    <property type="entry name" value="AAA_ATPase_domain"/>
</dbReference>
<accession>A0A2U1J435</accession>
<dbReference type="PROSITE" id="PS00674">
    <property type="entry name" value="AAA"/>
    <property type="match status" value="1"/>
</dbReference>
<comment type="similarity">
    <text evidence="2">Belongs to the AAA ATPase family.</text>
</comment>
<dbReference type="InterPro" id="IPR003960">
    <property type="entry name" value="ATPase_AAA_CS"/>
</dbReference>
<feature type="region of interest" description="Disordered" evidence="11">
    <location>
        <begin position="617"/>
        <end position="647"/>
    </location>
</feature>
<feature type="compositionally biased region" description="Basic and acidic residues" evidence="11">
    <location>
        <begin position="637"/>
        <end position="647"/>
    </location>
</feature>
<proteinExistence type="inferred from homology"/>
<dbReference type="InterPro" id="IPR003593">
    <property type="entry name" value="AAA+_ATPase"/>
</dbReference>
<dbReference type="Proteomes" id="UP000245591">
    <property type="component" value="Unassembled WGS sequence"/>
</dbReference>
<evidence type="ECO:0000256" key="5">
    <source>
        <dbReference type="ARBA" id="ARBA00022801"/>
    </source>
</evidence>
<comment type="catalytic activity">
    <reaction evidence="10">
        <text>ATP + H2O = ADP + phosphate + H(+)</text>
        <dbReference type="Rhea" id="RHEA:13065"/>
        <dbReference type="ChEBI" id="CHEBI:15377"/>
        <dbReference type="ChEBI" id="CHEBI:15378"/>
        <dbReference type="ChEBI" id="CHEBI:30616"/>
        <dbReference type="ChEBI" id="CHEBI:43474"/>
        <dbReference type="ChEBI" id="CHEBI:456216"/>
    </reaction>
    <physiologicalReaction direction="left-to-right" evidence="10">
        <dbReference type="Rhea" id="RHEA:13066"/>
    </physiologicalReaction>
</comment>
<protein>
    <recommendedName>
        <fullName evidence="8">Peroxisomal ATPase PEX6</fullName>
    </recommendedName>
    <alternativeName>
        <fullName evidence="9">Peroxin-6</fullName>
    </alternativeName>
</protein>
<keyword evidence="6" id="KW-0067">ATP-binding</keyword>
<evidence type="ECO:0000256" key="2">
    <source>
        <dbReference type="ARBA" id="ARBA00006914"/>
    </source>
</evidence>
<keyword evidence="3" id="KW-0962">Peroxisome biogenesis</keyword>
<evidence type="ECO:0000256" key="6">
    <source>
        <dbReference type="ARBA" id="ARBA00022840"/>
    </source>
</evidence>
<dbReference type="InterPro" id="IPR003959">
    <property type="entry name" value="ATPase_AAA_core"/>
</dbReference>
<comment type="subcellular location">
    <subcellularLocation>
        <location evidence="1">Membrane</location>
    </subcellularLocation>
</comment>
<feature type="region of interest" description="Disordered" evidence="11">
    <location>
        <begin position="34"/>
        <end position="55"/>
    </location>
</feature>
<feature type="compositionally biased region" description="Polar residues" evidence="11">
    <location>
        <begin position="42"/>
        <end position="53"/>
    </location>
</feature>
<dbReference type="SMART" id="SM00382">
    <property type="entry name" value="AAA"/>
    <property type="match status" value="2"/>
</dbReference>
<keyword evidence="14" id="KW-1185">Reference proteome</keyword>
<dbReference type="GO" id="GO:0016558">
    <property type="term" value="P:protein import into peroxisome matrix"/>
    <property type="evidence" value="ECO:0007669"/>
    <property type="project" value="TreeGrafter"/>
</dbReference>
<dbReference type="GO" id="GO:0005524">
    <property type="term" value="F:ATP binding"/>
    <property type="evidence" value="ECO:0007669"/>
    <property type="project" value="UniProtKB-KW"/>
</dbReference>
<dbReference type="FunFam" id="3.40.50.300:FF:000109">
    <property type="entry name" value="Peroxisomal biogenesis factor 6"/>
    <property type="match status" value="1"/>
</dbReference>
<evidence type="ECO:0000256" key="8">
    <source>
        <dbReference type="ARBA" id="ARBA00034811"/>
    </source>
</evidence>
<feature type="compositionally biased region" description="Acidic residues" evidence="11">
    <location>
        <begin position="623"/>
        <end position="632"/>
    </location>
</feature>
<dbReference type="GO" id="GO:0005829">
    <property type="term" value="C:cytosol"/>
    <property type="evidence" value="ECO:0007669"/>
    <property type="project" value="TreeGrafter"/>
</dbReference>
<evidence type="ECO:0000256" key="1">
    <source>
        <dbReference type="ARBA" id="ARBA00004370"/>
    </source>
</evidence>
<evidence type="ECO:0000256" key="4">
    <source>
        <dbReference type="ARBA" id="ARBA00022741"/>
    </source>
</evidence>
<dbReference type="InterPro" id="IPR047533">
    <property type="entry name" value="RecA-like_PEX6_r2"/>
</dbReference>
<evidence type="ECO:0000256" key="11">
    <source>
        <dbReference type="SAM" id="MobiDB-lite"/>
    </source>
</evidence>
<keyword evidence="5" id="KW-0378">Hydrolase</keyword>
<dbReference type="Gene3D" id="3.40.50.300">
    <property type="entry name" value="P-loop containing nucleotide triphosphate hydrolases"/>
    <property type="match status" value="2"/>
</dbReference>
<dbReference type="EMBL" id="MBFU01000394">
    <property type="protein sequence ID" value="PVZ99722.1"/>
    <property type="molecule type" value="Genomic_DNA"/>
</dbReference>
<dbReference type="InterPro" id="IPR027417">
    <property type="entry name" value="P-loop_NTPase"/>
</dbReference>